<evidence type="ECO:0000256" key="5">
    <source>
        <dbReference type="ARBA" id="ARBA00023136"/>
    </source>
</evidence>
<organism evidence="9">
    <name type="scientific">Goniomonas avonlea</name>
    <dbReference type="NCBI Taxonomy" id="1255295"/>
    <lineage>
        <taxon>Eukaryota</taxon>
        <taxon>Cryptophyceae</taxon>
        <taxon>Cyathomonadacea</taxon>
        <taxon>Goniomonadaceae</taxon>
        <taxon>Goniomonas</taxon>
    </lineage>
</organism>
<dbReference type="AlphaFoldDB" id="A0A348G6M5"/>
<dbReference type="Pfam" id="PF02326">
    <property type="entry name" value="YMF19"/>
    <property type="match status" value="1"/>
</dbReference>
<gene>
    <name evidence="9" type="primary">atp8</name>
</gene>
<evidence type="ECO:0000256" key="7">
    <source>
        <dbReference type="SAM" id="Phobius"/>
    </source>
</evidence>
<evidence type="ECO:0000256" key="3">
    <source>
        <dbReference type="ARBA" id="ARBA00022989"/>
    </source>
</evidence>
<dbReference type="InterPro" id="IPR003319">
    <property type="entry name" value="YMF19-like_N"/>
</dbReference>
<evidence type="ECO:0000256" key="6">
    <source>
        <dbReference type="ARBA" id="ARBA00023310"/>
    </source>
</evidence>
<dbReference type="GO" id="GO:0031966">
    <property type="term" value="C:mitochondrial membrane"/>
    <property type="evidence" value="ECO:0007669"/>
    <property type="project" value="UniProtKB-SubCell"/>
</dbReference>
<evidence type="ECO:0000259" key="8">
    <source>
        <dbReference type="Pfam" id="PF02326"/>
    </source>
</evidence>
<keyword evidence="6" id="KW-0066">ATP synthesis</keyword>
<keyword evidence="5 7" id="KW-0472">Membrane</keyword>
<proteinExistence type="predicted"/>
<feature type="domain" description="ATP synthase YMF19-like N-terminal" evidence="8">
    <location>
        <begin position="2"/>
        <end position="77"/>
    </location>
</feature>
<dbReference type="GO" id="GO:0006754">
    <property type="term" value="P:ATP biosynthetic process"/>
    <property type="evidence" value="ECO:0007669"/>
    <property type="project" value="UniProtKB-KW"/>
</dbReference>
<comment type="subcellular location">
    <subcellularLocation>
        <location evidence="1">Mitochondrion membrane</location>
    </subcellularLocation>
</comment>
<keyword evidence="2 7" id="KW-0812">Transmembrane</keyword>
<evidence type="ECO:0000256" key="2">
    <source>
        <dbReference type="ARBA" id="ARBA00022692"/>
    </source>
</evidence>
<geneLocation type="mitochondrion" evidence="9"/>
<sequence length="128" mass="15384">MPQLDFFTYFSQFFWFSFVFLFLYFRLVTIYLPKITRNLKIRKGFKDQDNQRIIHLNLIRNEEKNIYVNFEKSCVQWTQRKTQHHLNVVKHIGKNLFLSLNSSDSSLVSANTIYLKSVFDLKTVSYGL</sequence>
<accession>A0A348G6M5</accession>
<reference evidence="9" key="1">
    <citation type="journal article" date="2018" name="BMC Biol.">
        <title>Nuclear genome sequence of the plastid-lacking cryptomonad Goniomonas avonlea provides insights into the evolution of secondary plastids.</title>
        <authorList>
            <person name="Cenci U."/>
            <person name="Sibbald S.J."/>
            <person name="Curtis B.A."/>
            <person name="Kamikawa R."/>
            <person name="Eme L."/>
            <person name="Moog D."/>
            <person name="Henrissat B."/>
            <person name="Marechal E."/>
            <person name="Chabi M."/>
            <person name="Djemiel C."/>
            <person name="Roger A.J."/>
            <person name="Kim E."/>
            <person name="Archibald J.M."/>
        </authorList>
    </citation>
    <scope>NUCLEOTIDE SEQUENCE</scope>
</reference>
<feature type="transmembrane region" description="Helical" evidence="7">
    <location>
        <begin position="12"/>
        <end position="33"/>
    </location>
</feature>
<evidence type="ECO:0000256" key="1">
    <source>
        <dbReference type="ARBA" id="ARBA00004325"/>
    </source>
</evidence>
<keyword evidence="3 7" id="KW-1133">Transmembrane helix</keyword>
<keyword evidence="4 9" id="KW-0496">Mitochondrion</keyword>
<protein>
    <submittedName>
        <fullName evidence="9">ATP synthase F0 subunit 8</fullName>
    </submittedName>
</protein>
<name>A0A348G6M5_9CRYP</name>
<evidence type="ECO:0000256" key="4">
    <source>
        <dbReference type="ARBA" id="ARBA00023128"/>
    </source>
</evidence>
<dbReference type="EMBL" id="AP018919">
    <property type="protein sequence ID" value="BBF98322.1"/>
    <property type="molecule type" value="Genomic_DNA"/>
</dbReference>
<evidence type="ECO:0000313" key="9">
    <source>
        <dbReference type="EMBL" id="BBF98322.1"/>
    </source>
</evidence>